<dbReference type="GO" id="GO:0002039">
    <property type="term" value="F:p53 binding"/>
    <property type="evidence" value="ECO:0007669"/>
    <property type="project" value="TreeGrafter"/>
</dbReference>
<keyword evidence="1" id="KW-0479">Metal-binding</keyword>
<dbReference type="GO" id="GO:0061630">
    <property type="term" value="F:ubiquitin protein ligase activity"/>
    <property type="evidence" value="ECO:0007669"/>
    <property type="project" value="TreeGrafter"/>
</dbReference>
<dbReference type="GO" id="GO:0043066">
    <property type="term" value="P:negative regulation of apoptotic process"/>
    <property type="evidence" value="ECO:0007669"/>
    <property type="project" value="InterPro"/>
</dbReference>
<dbReference type="InterPro" id="IPR036885">
    <property type="entry name" value="SWIB_MDM2_dom_sf"/>
</dbReference>
<evidence type="ECO:0000256" key="2">
    <source>
        <dbReference type="ARBA" id="ARBA00022771"/>
    </source>
</evidence>
<organism evidence="5 6">
    <name type="scientific">Sinocyclocheilus grahami</name>
    <name type="common">Dianchi golden-line fish</name>
    <name type="synonym">Barbus grahami</name>
    <dbReference type="NCBI Taxonomy" id="75366"/>
    <lineage>
        <taxon>Eukaryota</taxon>
        <taxon>Metazoa</taxon>
        <taxon>Chordata</taxon>
        <taxon>Craniata</taxon>
        <taxon>Vertebrata</taxon>
        <taxon>Euteleostomi</taxon>
        <taxon>Actinopterygii</taxon>
        <taxon>Neopterygii</taxon>
        <taxon>Teleostei</taxon>
        <taxon>Ostariophysi</taxon>
        <taxon>Cypriniformes</taxon>
        <taxon>Cyprinidae</taxon>
        <taxon>Cyprininae</taxon>
        <taxon>Sinocyclocheilus</taxon>
    </lineage>
</organism>
<dbReference type="SUPFAM" id="SSF47592">
    <property type="entry name" value="SWIB/MDM2 domain"/>
    <property type="match status" value="1"/>
</dbReference>
<dbReference type="Gene3D" id="3.30.40.10">
    <property type="entry name" value="Zinc/RING finger domain, C3HC4 (zinc finger)"/>
    <property type="match status" value="1"/>
</dbReference>
<dbReference type="CDD" id="cd16784">
    <property type="entry name" value="mRING-HC-C2H2C4_MDM4"/>
    <property type="match status" value="1"/>
</dbReference>
<dbReference type="PROSITE" id="PS51925">
    <property type="entry name" value="SWIB_MDM2"/>
    <property type="match status" value="1"/>
</dbReference>
<dbReference type="GO" id="GO:0005634">
    <property type="term" value="C:nucleus"/>
    <property type="evidence" value="ECO:0007669"/>
    <property type="project" value="InterPro"/>
</dbReference>
<evidence type="ECO:0000259" key="4">
    <source>
        <dbReference type="PROSITE" id="PS51925"/>
    </source>
</evidence>
<evidence type="ECO:0000256" key="1">
    <source>
        <dbReference type="ARBA" id="ARBA00022723"/>
    </source>
</evidence>
<feature type="domain" description="DM2" evidence="4">
    <location>
        <begin position="24"/>
        <end position="107"/>
    </location>
</feature>
<dbReference type="Proteomes" id="UP000472262">
    <property type="component" value="Unassembled WGS sequence"/>
</dbReference>
<dbReference type="GO" id="GO:0016567">
    <property type="term" value="P:protein ubiquitination"/>
    <property type="evidence" value="ECO:0007669"/>
    <property type="project" value="TreeGrafter"/>
</dbReference>
<dbReference type="PANTHER" id="PTHR46858:SF5">
    <property type="entry name" value="E3 UBIQUITIN-PROTEIN LIGASE APD1-RELATED"/>
    <property type="match status" value="1"/>
</dbReference>
<protein>
    <submittedName>
        <fullName evidence="5">MDM4 regulator of p53</fullName>
    </submittedName>
</protein>
<dbReference type="Gene3D" id="1.10.245.10">
    <property type="entry name" value="SWIB/MDM2 domain"/>
    <property type="match status" value="1"/>
</dbReference>
<dbReference type="InterPro" id="IPR016495">
    <property type="entry name" value="p53_neg-reg_MDM_2/4"/>
</dbReference>
<dbReference type="Ensembl" id="ENSSGRT00000107780.1">
    <property type="protein sequence ID" value="ENSSGRP00000101350.1"/>
    <property type="gene ID" value="ENSSGRG00000050401.1"/>
</dbReference>
<dbReference type="InParanoid" id="A0A672SHE8"/>
<evidence type="ECO:0000313" key="5">
    <source>
        <dbReference type="Ensembl" id="ENSSGRP00000101350.1"/>
    </source>
</evidence>
<dbReference type="GO" id="GO:0008270">
    <property type="term" value="F:zinc ion binding"/>
    <property type="evidence" value="ECO:0007669"/>
    <property type="project" value="UniProtKB-KW"/>
</dbReference>
<evidence type="ECO:0000313" key="6">
    <source>
        <dbReference type="Proteomes" id="UP000472262"/>
    </source>
</evidence>
<dbReference type="AlphaFoldDB" id="A0A672SHE8"/>
<accession>A0A672SHE8</accession>
<dbReference type="PANTHER" id="PTHR46858">
    <property type="entry name" value="OS05G0521000 PROTEIN"/>
    <property type="match status" value="1"/>
</dbReference>
<dbReference type="OMA" id="NNSRETW"/>
<keyword evidence="2" id="KW-0863">Zinc-finger</keyword>
<dbReference type="Pfam" id="PF13920">
    <property type="entry name" value="zf-C3HC4_3"/>
    <property type="match status" value="1"/>
</dbReference>
<evidence type="ECO:0000256" key="3">
    <source>
        <dbReference type="ARBA" id="ARBA00022833"/>
    </source>
</evidence>
<keyword evidence="3" id="KW-0862">Zinc</keyword>
<keyword evidence="6" id="KW-1185">Reference proteome</keyword>
<proteinExistence type="predicted"/>
<reference evidence="5" key="2">
    <citation type="submission" date="2025-09" db="UniProtKB">
        <authorList>
            <consortium name="Ensembl"/>
        </authorList>
    </citation>
    <scope>IDENTIFICATION</scope>
</reference>
<dbReference type="GO" id="GO:0010468">
    <property type="term" value="P:regulation of gene expression"/>
    <property type="evidence" value="ECO:0007669"/>
    <property type="project" value="TreeGrafter"/>
</dbReference>
<dbReference type="GO" id="GO:0051726">
    <property type="term" value="P:regulation of cell cycle"/>
    <property type="evidence" value="ECO:0007669"/>
    <property type="project" value="InterPro"/>
</dbReference>
<name>A0A672SHE8_SINGR</name>
<sequence length="172" mass="19569">NTYLKKVIINHRACSCSRLCATEFEVHPRAPLLQILRVAGAREEVFTLKEVMHYLGQYIMMKELYDKQRQHIVHCQDDPLGELLEVGSFSVKNPSSEGDSQDTLDMETECQPEAILEPCKLCRVRPRNGNIIHGRTAHLITCFPCARRLHKFHAPCPGCGQVIQKVIKTFIA</sequence>
<dbReference type="InterPro" id="IPR003121">
    <property type="entry name" value="SWIB_MDM2_domain"/>
</dbReference>
<reference evidence="5" key="1">
    <citation type="submission" date="2025-08" db="UniProtKB">
        <authorList>
            <consortium name="Ensembl"/>
        </authorList>
    </citation>
    <scope>IDENTIFICATION</scope>
</reference>
<dbReference type="Pfam" id="PF02201">
    <property type="entry name" value="SWIB"/>
    <property type="match status" value="1"/>
</dbReference>
<dbReference type="CDD" id="cd17673">
    <property type="entry name" value="MDM4"/>
    <property type="match status" value="1"/>
</dbReference>
<dbReference type="PIRSF" id="PIRSF006748">
    <property type="entry name" value="p53_MDM_2/4"/>
    <property type="match status" value="1"/>
</dbReference>
<dbReference type="InterPro" id="IPR013083">
    <property type="entry name" value="Znf_RING/FYVE/PHD"/>
</dbReference>